<feature type="chain" id="PRO_5041995825" description="Two-component system protein A" evidence="4">
    <location>
        <begin position="19"/>
        <end position="1085"/>
    </location>
</feature>
<reference evidence="9" key="1">
    <citation type="journal article" date="2023" name="Mol. Phylogenet. Evol.">
        <title>Genome-scale phylogeny and comparative genomics of the fungal order Sordariales.</title>
        <authorList>
            <person name="Hensen N."/>
            <person name="Bonometti L."/>
            <person name="Westerberg I."/>
            <person name="Brannstrom I.O."/>
            <person name="Guillou S."/>
            <person name="Cros-Aarteil S."/>
            <person name="Calhoun S."/>
            <person name="Haridas S."/>
            <person name="Kuo A."/>
            <person name="Mondo S."/>
            <person name="Pangilinan J."/>
            <person name="Riley R."/>
            <person name="LaButti K."/>
            <person name="Andreopoulos B."/>
            <person name="Lipzen A."/>
            <person name="Chen C."/>
            <person name="Yan M."/>
            <person name="Daum C."/>
            <person name="Ng V."/>
            <person name="Clum A."/>
            <person name="Steindorff A."/>
            <person name="Ohm R.A."/>
            <person name="Martin F."/>
            <person name="Silar P."/>
            <person name="Natvig D.O."/>
            <person name="Lalanne C."/>
            <person name="Gautier V."/>
            <person name="Ament-Velasquez S.L."/>
            <person name="Kruys A."/>
            <person name="Hutchinson M.I."/>
            <person name="Powell A.J."/>
            <person name="Barry K."/>
            <person name="Miller A.N."/>
            <person name="Grigoriev I.V."/>
            <person name="Debuchy R."/>
            <person name="Gladieux P."/>
            <person name="Hiltunen Thoren M."/>
            <person name="Johannesson H."/>
        </authorList>
    </citation>
    <scope>NUCLEOTIDE SEQUENCE</scope>
    <source>
        <strain evidence="9">CBS 118394</strain>
    </source>
</reference>
<dbReference type="InterPro" id="IPR000014">
    <property type="entry name" value="PAS"/>
</dbReference>
<dbReference type="FunFam" id="3.30.450.20:FF:000136">
    <property type="entry name" value="Sensor histidine kinase/response regulator Fos-1"/>
    <property type="match status" value="1"/>
</dbReference>
<dbReference type="CDD" id="cd00130">
    <property type="entry name" value="PAS"/>
    <property type="match status" value="1"/>
</dbReference>
<dbReference type="InterPro" id="IPR003661">
    <property type="entry name" value="HisK_dim/P_dom"/>
</dbReference>
<dbReference type="InterPro" id="IPR004358">
    <property type="entry name" value="Sig_transdc_His_kin-like_C"/>
</dbReference>
<sequence>MLRNILTAYFACASAVLAAPTATCDRDFLKSQTAAYIAAQAAGKADGLKASSSVAYTQNFKTTSLATGILATPLRIDGNRSTYDTTQCATFTELITTQTGNTHVIGTQMRFTDGALSKMETIVTSTGDWLFNPANTLKYAQQESWTEIPEAKRDTRAVIQAAADAYLDLFNDKSVKVPWGNPCARLEGGSYIQPSCNVGVPSGIKNTNRRYVVDEVLGSCDVFFTFGGAEPDTHEFRVENGKLRYVHTMTVMKLGTSQRREPTGFSPSTTLSFTLQFLKFIVPHRTILNTGNTTNFHPIGSLQSHGPGSNHSRFADPRPLTTGCKNQAIIMQVTDGHVDEGQDGPAAAATTAATEDVTAAVDCPPSRPASAPAPLPPPPAYAGPDMHLVFDCSPLPLLLLSPSCTITRASHRFLADWHVSADECLGQQVDIFLKKHLDPTSIDPARYILNAIDNAVASRSERTSKSVPAKTNRSCTARVIPIFNHDQLIAISLEWHERPPELLQGGELVQPGLSTDEAFRILVQALKDYAIFLLDTSGHIATWNTGAQLLKGYTRDEIIGKHFSIFYGKEDLDIKKPEKELDICLREGRVEDEGWRYKKDGSRFWANVIITAIYKDGVHVGFGKVTRDLTERKASESRLIAAYEESEKLKSDFLANMSHEIRTPMHGMLSACSLLMDTQLTERQRDIIGIMDESGQVLLQVINDILDYSKLASGSFSVTSDVIGVTSIITSVVRSVQTTLKPAVHFELFLAPNLPKSVQGDPLRYRQIVQNIIGNAAKFTDKGSIRVRVSVQAVDLESFTVLTEVTDTGIGIPEDAAAILFTPFTQFDVTTTKRYKGTGLGLSIAKSLVELMGGRIGYRPNPERHGSIFWFTARFKKIKSLGQIQDWKQDGSGADRSPMPLPSTDMADIQAELAHAATRKTLLLVEDNVINQKVMLGMLRSIGFKNIDLASDGVEAVSMVRGKPVGYDLVLMDINMPVLDGHEASRQIRNAGIHVPIVAMTAYALKGDRERCLEYGMNDYVPKPVDKKYLIKTLARWLISTRDYRKPPWENGADSPMKATEAVKVPPTVVEVMSHHQYDDDYLSR</sequence>
<dbReference type="Proteomes" id="UP001283341">
    <property type="component" value="Unassembled WGS sequence"/>
</dbReference>
<dbReference type="PROSITE" id="PS50110">
    <property type="entry name" value="RESPONSE_REGULATORY"/>
    <property type="match status" value="1"/>
</dbReference>
<evidence type="ECO:0000256" key="2">
    <source>
        <dbReference type="ARBA" id="ARBA00023012"/>
    </source>
</evidence>
<feature type="modified residue" description="4-aspartylphosphate" evidence="3">
    <location>
        <position position="973"/>
    </location>
</feature>
<dbReference type="AlphaFoldDB" id="A0AAE0MC20"/>
<evidence type="ECO:0000256" key="4">
    <source>
        <dbReference type="SAM" id="SignalP"/>
    </source>
</evidence>
<feature type="signal peptide" evidence="4">
    <location>
        <begin position="1"/>
        <end position="18"/>
    </location>
</feature>
<dbReference type="InterPro" id="IPR005467">
    <property type="entry name" value="His_kinase_dom"/>
</dbReference>
<evidence type="ECO:0000259" key="6">
    <source>
        <dbReference type="PROSITE" id="PS50110"/>
    </source>
</evidence>
<dbReference type="CDD" id="cd17546">
    <property type="entry name" value="REC_hyHK_CKI1_RcsC-like"/>
    <property type="match status" value="1"/>
</dbReference>
<comment type="caution">
    <text evidence="9">The sequence shown here is derived from an EMBL/GenBank/DDBJ whole genome shotgun (WGS) entry which is preliminary data.</text>
</comment>
<evidence type="ECO:0000259" key="8">
    <source>
        <dbReference type="PROSITE" id="PS50113"/>
    </source>
</evidence>
<dbReference type="PROSITE" id="PS50113">
    <property type="entry name" value="PAC"/>
    <property type="match status" value="1"/>
</dbReference>
<accession>A0AAE0MC20</accession>
<dbReference type="SMART" id="SM00448">
    <property type="entry name" value="REC"/>
    <property type="match status" value="1"/>
</dbReference>
<dbReference type="NCBIfam" id="TIGR00229">
    <property type="entry name" value="sensory_box"/>
    <property type="match status" value="1"/>
</dbReference>
<dbReference type="Gene3D" id="3.30.565.10">
    <property type="entry name" value="Histidine kinase-like ATPase, C-terminal domain"/>
    <property type="match status" value="1"/>
</dbReference>
<dbReference type="InterPro" id="IPR035965">
    <property type="entry name" value="PAS-like_dom_sf"/>
</dbReference>
<evidence type="ECO:0008006" key="11">
    <source>
        <dbReference type="Google" id="ProtNLM"/>
    </source>
</evidence>
<feature type="domain" description="PAC" evidence="8">
    <location>
        <begin position="590"/>
        <end position="641"/>
    </location>
</feature>
<dbReference type="PRINTS" id="PR00344">
    <property type="entry name" value="BCTRLSENSOR"/>
</dbReference>
<keyword evidence="10" id="KW-1185">Reference proteome</keyword>
<keyword evidence="4" id="KW-0732">Signal</keyword>
<protein>
    <recommendedName>
        <fullName evidence="11">Two-component system protein A</fullName>
    </recommendedName>
</protein>
<gene>
    <name evidence="9" type="ORF">B0H66DRAFT_470359</name>
</gene>
<dbReference type="PANTHER" id="PTHR45339">
    <property type="entry name" value="HYBRID SIGNAL TRANSDUCTION HISTIDINE KINASE J"/>
    <property type="match status" value="1"/>
</dbReference>
<reference evidence="9" key="2">
    <citation type="submission" date="2023-06" db="EMBL/GenBank/DDBJ databases">
        <authorList>
            <consortium name="Lawrence Berkeley National Laboratory"/>
            <person name="Haridas S."/>
            <person name="Hensen N."/>
            <person name="Bonometti L."/>
            <person name="Westerberg I."/>
            <person name="Brannstrom I.O."/>
            <person name="Guillou S."/>
            <person name="Cros-Aarteil S."/>
            <person name="Calhoun S."/>
            <person name="Kuo A."/>
            <person name="Mondo S."/>
            <person name="Pangilinan J."/>
            <person name="Riley R."/>
            <person name="Labutti K."/>
            <person name="Andreopoulos B."/>
            <person name="Lipzen A."/>
            <person name="Chen C."/>
            <person name="Yanf M."/>
            <person name="Daum C."/>
            <person name="Ng V."/>
            <person name="Clum A."/>
            <person name="Steindorff A."/>
            <person name="Ohm R."/>
            <person name="Martin F."/>
            <person name="Silar P."/>
            <person name="Natvig D."/>
            <person name="Lalanne C."/>
            <person name="Gautier V."/>
            <person name="Ament-Velasquez S.L."/>
            <person name="Kruys A."/>
            <person name="Hutchinson M.I."/>
            <person name="Powell A.J."/>
            <person name="Barry K."/>
            <person name="Miller A.N."/>
            <person name="Grigoriev I.V."/>
            <person name="Debuchy R."/>
            <person name="Gladieux P."/>
            <person name="Thoren M.H."/>
            <person name="Johannesson H."/>
        </authorList>
    </citation>
    <scope>NUCLEOTIDE SEQUENCE</scope>
    <source>
        <strain evidence="9">CBS 118394</strain>
    </source>
</reference>
<dbReference type="InterPro" id="IPR036890">
    <property type="entry name" value="HATPase_C_sf"/>
</dbReference>
<dbReference type="InterPro" id="IPR003594">
    <property type="entry name" value="HATPase_dom"/>
</dbReference>
<dbReference type="Gene3D" id="3.30.450.20">
    <property type="entry name" value="PAS domain"/>
    <property type="match status" value="1"/>
</dbReference>
<evidence type="ECO:0000259" key="5">
    <source>
        <dbReference type="PROSITE" id="PS50109"/>
    </source>
</evidence>
<dbReference type="InterPro" id="IPR011006">
    <property type="entry name" value="CheY-like_superfamily"/>
</dbReference>
<feature type="domain" description="PAS" evidence="7">
    <location>
        <begin position="515"/>
        <end position="588"/>
    </location>
</feature>
<keyword evidence="1 3" id="KW-0597">Phosphoprotein</keyword>
<name>A0AAE0MC20_9PEZI</name>
<dbReference type="SMART" id="SM00387">
    <property type="entry name" value="HATPase_c"/>
    <property type="match status" value="1"/>
</dbReference>
<dbReference type="InterPro" id="IPR036097">
    <property type="entry name" value="HisK_dim/P_sf"/>
</dbReference>
<dbReference type="PROSITE" id="PS50112">
    <property type="entry name" value="PAS"/>
    <property type="match status" value="1"/>
</dbReference>
<dbReference type="SUPFAM" id="SSF55874">
    <property type="entry name" value="ATPase domain of HSP90 chaperone/DNA topoisomerase II/histidine kinase"/>
    <property type="match status" value="1"/>
</dbReference>
<evidence type="ECO:0000259" key="7">
    <source>
        <dbReference type="PROSITE" id="PS50112"/>
    </source>
</evidence>
<dbReference type="Pfam" id="PF00072">
    <property type="entry name" value="Response_reg"/>
    <property type="match status" value="1"/>
</dbReference>
<dbReference type="SUPFAM" id="SSF47384">
    <property type="entry name" value="Homodimeric domain of signal transducing histidine kinase"/>
    <property type="match status" value="1"/>
</dbReference>
<dbReference type="PANTHER" id="PTHR45339:SF1">
    <property type="entry name" value="HYBRID SIGNAL TRANSDUCTION HISTIDINE KINASE J"/>
    <property type="match status" value="1"/>
</dbReference>
<organism evidence="9 10">
    <name type="scientific">Apodospora peruviana</name>
    <dbReference type="NCBI Taxonomy" id="516989"/>
    <lineage>
        <taxon>Eukaryota</taxon>
        <taxon>Fungi</taxon>
        <taxon>Dikarya</taxon>
        <taxon>Ascomycota</taxon>
        <taxon>Pezizomycotina</taxon>
        <taxon>Sordariomycetes</taxon>
        <taxon>Sordariomycetidae</taxon>
        <taxon>Sordariales</taxon>
        <taxon>Lasiosphaeriaceae</taxon>
        <taxon>Apodospora</taxon>
    </lineage>
</organism>
<dbReference type="SUPFAM" id="SSF52172">
    <property type="entry name" value="CheY-like"/>
    <property type="match status" value="1"/>
</dbReference>
<dbReference type="SUPFAM" id="SSF55785">
    <property type="entry name" value="PYP-like sensor domain (PAS domain)"/>
    <property type="match status" value="1"/>
</dbReference>
<dbReference type="Pfam" id="PF00512">
    <property type="entry name" value="HisKA"/>
    <property type="match status" value="1"/>
</dbReference>
<dbReference type="EMBL" id="JAUEDM010000002">
    <property type="protein sequence ID" value="KAK3326675.1"/>
    <property type="molecule type" value="Genomic_DNA"/>
</dbReference>
<dbReference type="Pfam" id="PF26061">
    <property type="entry name" value="DUF8021"/>
    <property type="match status" value="1"/>
</dbReference>
<dbReference type="InterPro" id="IPR001789">
    <property type="entry name" value="Sig_transdc_resp-reg_receiver"/>
</dbReference>
<dbReference type="Pfam" id="PF13426">
    <property type="entry name" value="PAS_9"/>
    <property type="match status" value="1"/>
</dbReference>
<feature type="domain" description="Response regulatory" evidence="6">
    <location>
        <begin position="921"/>
        <end position="1038"/>
    </location>
</feature>
<feature type="domain" description="Histidine kinase" evidence="5">
    <location>
        <begin position="656"/>
        <end position="877"/>
    </location>
</feature>
<evidence type="ECO:0000313" key="10">
    <source>
        <dbReference type="Proteomes" id="UP001283341"/>
    </source>
</evidence>
<dbReference type="InterPro" id="IPR058334">
    <property type="entry name" value="DUF8021"/>
</dbReference>
<dbReference type="GO" id="GO:0000155">
    <property type="term" value="F:phosphorelay sensor kinase activity"/>
    <property type="evidence" value="ECO:0007669"/>
    <property type="project" value="InterPro"/>
</dbReference>
<keyword evidence="2" id="KW-0902">Two-component regulatory system</keyword>
<dbReference type="Pfam" id="PF02518">
    <property type="entry name" value="HATPase_c"/>
    <property type="match status" value="1"/>
</dbReference>
<dbReference type="PROSITE" id="PS50109">
    <property type="entry name" value="HIS_KIN"/>
    <property type="match status" value="1"/>
</dbReference>
<evidence type="ECO:0000313" key="9">
    <source>
        <dbReference type="EMBL" id="KAK3326675.1"/>
    </source>
</evidence>
<dbReference type="Gene3D" id="1.10.287.130">
    <property type="match status" value="1"/>
</dbReference>
<dbReference type="SMART" id="SM00388">
    <property type="entry name" value="HisKA"/>
    <property type="match status" value="1"/>
</dbReference>
<proteinExistence type="predicted"/>
<evidence type="ECO:0000256" key="3">
    <source>
        <dbReference type="PROSITE-ProRule" id="PRU00169"/>
    </source>
</evidence>
<dbReference type="InterPro" id="IPR000700">
    <property type="entry name" value="PAS-assoc_C"/>
</dbReference>
<dbReference type="Gene3D" id="3.40.50.2300">
    <property type="match status" value="1"/>
</dbReference>
<dbReference type="FunFam" id="3.30.565.10:FF:000010">
    <property type="entry name" value="Sensor histidine kinase RcsC"/>
    <property type="match status" value="1"/>
</dbReference>
<dbReference type="SMART" id="SM00091">
    <property type="entry name" value="PAS"/>
    <property type="match status" value="2"/>
</dbReference>
<evidence type="ECO:0000256" key="1">
    <source>
        <dbReference type="ARBA" id="ARBA00022553"/>
    </source>
</evidence>
<dbReference type="CDD" id="cd16922">
    <property type="entry name" value="HATPase_EvgS-ArcB-TorS-like"/>
    <property type="match status" value="1"/>
</dbReference>
<dbReference type="CDD" id="cd00082">
    <property type="entry name" value="HisKA"/>
    <property type="match status" value="1"/>
</dbReference>